<reference evidence="2 3" key="1">
    <citation type="submission" date="2020-08" db="EMBL/GenBank/DDBJ databases">
        <title>Genomic Encyclopedia of Type Strains, Phase IV (KMG-IV): sequencing the most valuable type-strain genomes for metagenomic binning, comparative biology and taxonomic classification.</title>
        <authorList>
            <person name="Goeker M."/>
        </authorList>
    </citation>
    <scope>NUCLEOTIDE SEQUENCE [LARGE SCALE GENOMIC DNA]</scope>
    <source>
        <strain evidence="2 3">DSM 103733</strain>
    </source>
</reference>
<evidence type="ECO:0000313" key="2">
    <source>
        <dbReference type="EMBL" id="MBB6145529.1"/>
    </source>
</evidence>
<proteinExistence type="predicted"/>
<keyword evidence="1" id="KW-0812">Transmembrane</keyword>
<keyword evidence="1" id="KW-1133">Transmembrane helix</keyword>
<dbReference type="RefSeq" id="WP_156186047.1">
    <property type="nucleotide sequence ID" value="NZ_JACHEK010000007.1"/>
</dbReference>
<accession>A0A841K0P6</accession>
<sequence length="74" mass="8343">MPLPRRMSHLLKSIETLFLTVAIFFWVSAIPLAFYKPLRWLAALNFLAGLVLMLAWQMWTGVGSPKSAQPTPIS</sequence>
<organism evidence="2 3">
    <name type="scientific">Silvibacterium bohemicum</name>
    <dbReference type="NCBI Taxonomy" id="1577686"/>
    <lineage>
        <taxon>Bacteria</taxon>
        <taxon>Pseudomonadati</taxon>
        <taxon>Acidobacteriota</taxon>
        <taxon>Terriglobia</taxon>
        <taxon>Terriglobales</taxon>
        <taxon>Acidobacteriaceae</taxon>
        <taxon>Silvibacterium</taxon>
    </lineage>
</organism>
<dbReference type="EMBL" id="JACHEK010000007">
    <property type="protein sequence ID" value="MBB6145529.1"/>
    <property type="molecule type" value="Genomic_DNA"/>
</dbReference>
<feature type="transmembrane region" description="Helical" evidence="1">
    <location>
        <begin position="16"/>
        <end position="34"/>
    </location>
</feature>
<keyword evidence="1" id="KW-0472">Membrane</keyword>
<comment type="caution">
    <text evidence="2">The sequence shown here is derived from an EMBL/GenBank/DDBJ whole genome shotgun (WGS) entry which is preliminary data.</text>
</comment>
<feature type="transmembrane region" description="Helical" evidence="1">
    <location>
        <begin position="40"/>
        <end position="59"/>
    </location>
</feature>
<gene>
    <name evidence="2" type="ORF">HNQ77_003490</name>
</gene>
<evidence type="ECO:0000256" key="1">
    <source>
        <dbReference type="SAM" id="Phobius"/>
    </source>
</evidence>
<evidence type="ECO:0000313" key="3">
    <source>
        <dbReference type="Proteomes" id="UP000538666"/>
    </source>
</evidence>
<name>A0A841K0P6_9BACT</name>
<dbReference type="Proteomes" id="UP000538666">
    <property type="component" value="Unassembled WGS sequence"/>
</dbReference>
<keyword evidence="3" id="KW-1185">Reference proteome</keyword>
<dbReference type="AlphaFoldDB" id="A0A841K0P6"/>
<protein>
    <submittedName>
        <fullName evidence="2">Type VI protein secretion system component VasK</fullName>
    </submittedName>
</protein>